<dbReference type="STRING" id="109280.ENSHCOP00000021238"/>
<name>A0A3Q2YTE2_HIPCM</name>
<organism evidence="3 4">
    <name type="scientific">Hippocampus comes</name>
    <name type="common">Tiger tail seahorse</name>
    <dbReference type="NCBI Taxonomy" id="109280"/>
    <lineage>
        <taxon>Eukaryota</taxon>
        <taxon>Metazoa</taxon>
        <taxon>Chordata</taxon>
        <taxon>Craniata</taxon>
        <taxon>Vertebrata</taxon>
        <taxon>Euteleostomi</taxon>
        <taxon>Actinopterygii</taxon>
        <taxon>Neopterygii</taxon>
        <taxon>Teleostei</taxon>
        <taxon>Neoteleostei</taxon>
        <taxon>Acanthomorphata</taxon>
        <taxon>Syngnathiaria</taxon>
        <taxon>Syngnathiformes</taxon>
        <taxon>Syngnathoidei</taxon>
        <taxon>Syngnathidae</taxon>
        <taxon>Hippocampus</taxon>
    </lineage>
</organism>
<proteinExistence type="predicted"/>
<keyword evidence="4" id="KW-1185">Reference proteome</keyword>
<dbReference type="OMA" id="NTRWRDD"/>
<dbReference type="InterPro" id="IPR042792">
    <property type="entry name" value="MSANTD2"/>
</dbReference>
<sequence length="551" mass="61855">MAASGNAEQSPELSRPLKIPKTEVPSPESEDLSDSNQYHSGPSTPNRFSPLNVGSGAAARTVASSSNNYTACRGMSWTPSETNALIAVWGNERLTEAKMQQLEVAGTMFTGKAPGPAMYERVSRALSELGYERTPSQCRERMKTLRRCYSRVKEHGIGKRKSSYTIEQLEKVFGQGGWDSQTCAPVLINSSGLYQEMESDGSTLEDFSQEDWCNQVLDSAFQEGDMDAEEIHMPKSRALQIQAELSEQIQKKDMMQTLIRILESVQLKWEHFQTWTEFSRLHLSNKLAIFGVGYDTRWREDVRYHYAEISSQVPLGKRLREFFNPEKPEGKTIMTKVQKMNWKNVYYKFLDITISEARCLELHMEVDWLPVSLLREAGSSMSTSHYLLPGDIPKTYGLYAIGYEAAASGRTSPQSDIQNCSLAHCESDNWAPSQIDGDGAGNSDITGTKVTYCYLGIAEDRTIQQCLLQNFQISAKHYFQSEPSPVTHFLQENCRSCVLNDDVGGRALARCLPIYIKFIEVDLDFLSAGSLVECLETAIGYSLKYNNNGLF</sequence>
<feature type="compositionally biased region" description="Polar residues" evidence="1">
    <location>
        <begin position="34"/>
        <end position="49"/>
    </location>
</feature>
<dbReference type="Pfam" id="PF13837">
    <property type="entry name" value="Myb_DNA-bind_4"/>
    <property type="match status" value="1"/>
</dbReference>
<dbReference type="Proteomes" id="UP000264820">
    <property type="component" value="Unplaced"/>
</dbReference>
<protein>
    <submittedName>
        <fullName evidence="3">Myb/SANT DNA binding domain containing 2</fullName>
    </submittedName>
</protein>
<evidence type="ECO:0000313" key="3">
    <source>
        <dbReference type="Ensembl" id="ENSHCOP00000021238.1"/>
    </source>
</evidence>
<dbReference type="PANTHER" id="PTHR46933:SF1">
    <property type="entry name" value="MYB_SANT-LIKE DNA-BINDING DOMAIN-CONTAINING PROTEIN 2"/>
    <property type="match status" value="1"/>
</dbReference>
<dbReference type="Gene3D" id="1.10.10.60">
    <property type="entry name" value="Homeodomain-like"/>
    <property type="match status" value="1"/>
</dbReference>
<feature type="domain" description="Myb/SANT-like DNA-binding" evidence="2">
    <location>
        <begin position="76"/>
        <end position="171"/>
    </location>
</feature>
<evidence type="ECO:0000259" key="2">
    <source>
        <dbReference type="Pfam" id="PF13837"/>
    </source>
</evidence>
<feature type="compositionally biased region" description="Polar residues" evidence="1">
    <location>
        <begin position="1"/>
        <end position="12"/>
    </location>
</feature>
<dbReference type="PANTHER" id="PTHR46933">
    <property type="entry name" value="MYB/SANT-LIKE DNA-BINDING DOMAIN-CONTAINING PROTEIN 2"/>
    <property type="match status" value="1"/>
</dbReference>
<reference evidence="3" key="2">
    <citation type="submission" date="2025-09" db="UniProtKB">
        <authorList>
            <consortium name="Ensembl"/>
        </authorList>
    </citation>
    <scope>IDENTIFICATION</scope>
</reference>
<evidence type="ECO:0000256" key="1">
    <source>
        <dbReference type="SAM" id="MobiDB-lite"/>
    </source>
</evidence>
<reference evidence="3" key="1">
    <citation type="submission" date="2025-08" db="UniProtKB">
        <authorList>
            <consortium name="Ensembl"/>
        </authorList>
    </citation>
    <scope>IDENTIFICATION</scope>
</reference>
<dbReference type="InterPro" id="IPR044822">
    <property type="entry name" value="Myb_DNA-bind_4"/>
</dbReference>
<evidence type="ECO:0000313" key="4">
    <source>
        <dbReference type="Proteomes" id="UP000264820"/>
    </source>
</evidence>
<dbReference type="Ensembl" id="ENSHCOT00000004142.1">
    <property type="protein sequence ID" value="ENSHCOP00000021238.1"/>
    <property type="gene ID" value="ENSHCOG00000007898.1"/>
</dbReference>
<feature type="region of interest" description="Disordered" evidence="1">
    <location>
        <begin position="1"/>
        <end position="53"/>
    </location>
</feature>
<dbReference type="GeneTree" id="ENSGT00390000013593"/>
<dbReference type="AlphaFoldDB" id="A0A3Q2YTE2"/>
<accession>A0A3Q2YTE2</accession>